<keyword evidence="4 7" id="KW-0812">Transmembrane</keyword>
<dbReference type="InterPro" id="IPR012910">
    <property type="entry name" value="Plug_dom"/>
</dbReference>
<comment type="caution">
    <text evidence="10">The sequence shown here is derived from an EMBL/GenBank/DDBJ whole genome shotgun (WGS) entry which is preliminary data.</text>
</comment>
<evidence type="ECO:0000256" key="5">
    <source>
        <dbReference type="ARBA" id="ARBA00023136"/>
    </source>
</evidence>
<dbReference type="Gene3D" id="2.40.170.20">
    <property type="entry name" value="TonB-dependent receptor, beta-barrel domain"/>
    <property type="match status" value="1"/>
</dbReference>
<dbReference type="InterPro" id="IPR036942">
    <property type="entry name" value="Beta-barrel_TonB_sf"/>
</dbReference>
<dbReference type="NCBIfam" id="TIGR04057">
    <property type="entry name" value="SusC_RagA_signa"/>
    <property type="match status" value="1"/>
</dbReference>
<dbReference type="InterPro" id="IPR008969">
    <property type="entry name" value="CarboxyPept-like_regulatory"/>
</dbReference>
<keyword evidence="2 7" id="KW-0813">Transport</keyword>
<dbReference type="RefSeq" id="WP_133586200.1">
    <property type="nucleotide sequence ID" value="NZ_SNYV01000017.1"/>
</dbReference>
<evidence type="ECO:0000256" key="7">
    <source>
        <dbReference type="PROSITE-ProRule" id="PRU01360"/>
    </source>
</evidence>
<evidence type="ECO:0000256" key="4">
    <source>
        <dbReference type="ARBA" id="ARBA00022692"/>
    </source>
</evidence>
<sequence>MKTNFYRYSLKNGWRELQKDIGRGTAMLMFSGVFMANVLGGALAQTITLKEQKASLHQVLEKIRKQANVDLIGDIALLRGTKPLTIDVKNTDLKTVLKEISLNQPVELSFQNNTIIVKEKASTQVKAMDNARSAQQMAIQQEYSLVGTVTDEKGKPLKGVTVKLLNSGNWASTTADDGTYAVRVTKDAEVLFSILGYEPRTLKVNGRNHLDVVLKMKDNEIEEVTVSTGYGLRKKESMTGASTTITRKELEKFNNNNIFSTIQSIDPAFKIANDVNVGSNPNALPEITVRGTNSVGEYAVNAPLVILDGFEVPLERLYDLDVNRIESISILKDASTTVLYGSRGGNGVIIVETRLPKDGKFTVTYDLKPSLTVVDLSDYSLMNAQQKLDYERAAGVYKYTASDEPYNNNINQTDLDNILAQNQRNVLKGVDTYWLSQPVKSTLSLGHNIRVEGGGDDVRYSVDANYNDFKGAMKGSGRKRAGAGFNLIYRIPQKITFRNNATFQQTNAYNSPYGNFSLYTRMNPYQPIHDDDGELIPIYKNEFEEEVRYNPVYDASLTHRNQEVTTVLTDNFSLEWYINPNLILNSKAVLEKTFVKGEVYTSPFHSGFLEKPVNERGSYKLLNGDGLSYYANLQLTYARVMGDHAVNGSVVGEINSSDMSTTSHILTGFTADRYVSPSLALQYALNSRPEYAQVPSRLVGAVATGNYTYRQKYILDLSYRMDGSSKFGKNNRYGNFWSAGVGYNLHKEKFFKNDFINELRLFANTGVNGADNFSAKMTSTSYILNSNNIYFKEIGLAYNNEGNTDLRWPKIRSTSIGISGRLWDSRLSFTFSAYDKTTDKMISLITVAPSLGVAGNAYFENMGKTQNKGFESSLSVKAYENSSKTFNWFVSGSIVKNQSKLLNISDALKQLNENNMKTKNDPDFEGDTKNLEYFQTVYYQQGESLDNIKGVRSLGIDPASGREVYLDRNGNRTYDWDAKNMTIIGNKEPKLFGTLNTTINYKSFSLQAYFNYTLGGDVYNQTLIDKIENINPKMNADVRALHDRWQAPGDIALFKDIKDQKKTLLTSRFVQQENYLRFSTLNINYDLPRDIVRKYRLERFRVNVSMNDVFRWSTVKMERGIDYPYARTFNVGLMAQF</sequence>
<keyword evidence="3 7" id="KW-1134">Transmembrane beta strand</keyword>
<dbReference type="AlphaFoldDB" id="A0A4R6WCH1"/>
<dbReference type="PROSITE" id="PS52016">
    <property type="entry name" value="TONB_DEPENDENT_REC_3"/>
    <property type="match status" value="1"/>
</dbReference>
<keyword evidence="5 7" id="KW-0472">Membrane</keyword>
<evidence type="ECO:0000259" key="9">
    <source>
        <dbReference type="Pfam" id="PF07715"/>
    </source>
</evidence>
<proteinExistence type="inferred from homology"/>
<name>A0A4R6WCH1_9SPHI</name>
<comment type="similarity">
    <text evidence="7">Belongs to the TonB-dependent receptor family.</text>
</comment>
<dbReference type="GO" id="GO:0009279">
    <property type="term" value="C:cell outer membrane"/>
    <property type="evidence" value="ECO:0007669"/>
    <property type="project" value="UniProtKB-SubCell"/>
</dbReference>
<keyword evidence="11" id="KW-1185">Reference proteome</keyword>
<organism evidence="10 11">
    <name type="scientific">Sphingobacterium yanglingense</name>
    <dbReference type="NCBI Taxonomy" id="1437280"/>
    <lineage>
        <taxon>Bacteria</taxon>
        <taxon>Pseudomonadati</taxon>
        <taxon>Bacteroidota</taxon>
        <taxon>Sphingobacteriia</taxon>
        <taxon>Sphingobacteriales</taxon>
        <taxon>Sphingobacteriaceae</taxon>
        <taxon>Sphingobacterium</taxon>
    </lineage>
</organism>
<feature type="transmembrane region" description="Helical" evidence="8">
    <location>
        <begin position="21"/>
        <end position="44"/>
    </location>
</feature>
<comment type="subcellular location">
    <subcellularLocation>
        <location evidence="1 7">Cell outer membrane</location>
        <topology evidence="1 7">Multi-pass membrane protein</topology>
    </subcellularLocation>
</comment>
<dbReference type="InterPro" id="IPR023997">
    <property type="entry name" value="TonB-dep_OMP_SusC/RagA_CS"/>
</dbReference>
<evidence type="ECO:0000313" key="10">
    <source>
        <dbReference type="EMBL" id="TDQ75444.1"/>
    </source>
</evidence>
<reference evidence="10 11" key="1">
    <citation type="submission" date="2019-03" db="EMBL/GenBank/DDBJ databases">
        <title>Genomic Encyclopedia of Archaeal and Bacterial Type Strains, Phase II (KMG-II): from individual species to whole genera.</title>
        <authorList>
            <person name="Goeker M."/>
        </authorList>
    </citation>
    <scope>NUCLEOTIDE SEQUENCE [LARGE SCALE GENOMIC DNA]</scope>
    <source>
        <strain evidence="10 11">DSM 28353</strain>
    </source>
</reference>
<dbReference type="InterPro" id="IPR023996">
    <property type="entry name" value="TonB-dep_OMP_SusC/RagA"/>
</dbReference>
<dbReference type="EMBL" id="SNYV01000017">
    <property type="protein sequence ID" value="TDQ75444.1"/>
    <property type="molecule type" value="Genomic_DNA"/>
</dbReference>
<dbReference type="OrthoDB" id="1094723at2"/>
<dbReference type="SUPFAM" id="SSF49464">
    <property type="entry name" value="Carboxypeptidase regulatory domain-like"/>
    <property type="match status" value="1"/>
</dbReference>
<keyword evidence="6 7" id="KW-0998">Cell outer membrane</keyword>
<evidence type="ECO:0000256" key="6">
    <source>
        <dbReference type="ARBA" id="ARBA00023237"/>
    </source>
</evidence>
<feature type="domain" description="TonB-dependent receptor plug" evidence="9">
    <location>
        <begin position="235"/>
        <end position="348"/>
    </location>
</feature>
<dbReference type="Gene3D" id="2.60.40.1120">
    <property type="entry name" value="Carboxypeptidase-like, regulatory domain"/>
    <property type="match status" value="1"/>
</dbReference>
<evidence type="ECO:0000256" key="8">
    <source>
        <dbReference type="SAM" id="Phobius"/>
    </source>
</evidence>
<accession>A0A4R6WCH1</accession>
<dbReference type="Pfam" id="PF07715">
    <property type="entry name" value="Plug"/>
    <property type="match status" value="1"/>
</dbReference>
<protein>
    <submittedName>
        <fullName evidence="10">TonB-linked SusC/RagA family outer membrane protein</fullName>
    </submittedName>
</protein>
<dbReference type="Pfam" id="PF13715">
    <property type="entry name" value="CarbopepD_reg_2"/>
    <property type="match status" value="1"/>
</dbReference>
<gene>
    <name evidence="10" type="ORF">CLV99_4049</name>
</gene>
<evidence type="ECO:0000313" key="11">
    <source>
        <dbReference type="Proteomes" id="UP000295292"/>
    </source>
</evidence>
<keyword evidence="8" id="KW-1133">Transmembrane helix</keyword>
<dbReference type="Gene3D" id="2.170.130.10">
    <property type="entry name" value="TonB-dependent receptor, plug domain"/>
    <property type="match status" value="1"/>
</dbReference>
<dbReference type="Proteomes" id="UP000295292">
    <property type="component" value="Unassembled WGS sequence"/>
</dbReference>
<dbReference type="InterPro" id="IPR039426">
    <property type="entry name" value="TonB-dep_rcpt-like"/>
</dbReference>
<evidence type="ECO:0000256" key="1">
    <source>
        <dbReference type="ARBA" id="ARBA00004571"/>
    </source>
</evidence>
<dbReference type="InterPro" id="IPR037066">
    <property type="entry name" value="Plug_dom_sf"/>
</dbReference>
<dbReference type="SUPFAM" id="SSF56935">
    <property type="entry name" value="Porins"/>
    <property type="match status" value="1"/>
</dbReference>
<evidence type="ECO:0000256" key="2">
    <source>
        <dbReference type="ARBA" id="ARBA00022448"/>
    </source>
</evidence>
<dbReference type="NCBIfam" id="TIGR04056">
    <property type="entry name" value="OMP_RagA_SusC"/>
    <property type="match status" value="1"/>
</dbReference>
<evidence type="ECO:0000256" key="3">
    <source>
        <dbReference type="ARBA" id="ARBA00022452"/>
    </source>
</evidence>